<dbReference type="GeneID" id="81623873"/>
<accession>A0A9X0BYE9</accession>
<proteinExistence type="predicted"/>
<feature type="compositionally biased region" description="Low complexity" evidence="1">
    <location>
        <begin position="126"/>
        <end position="144"/>
    </location>
</feature>
<sequence>MDSYQSAHASGPTGNGHPSRSEFLARIASASRQDHQPSTPRIPRMARINWRAHRAHLARETRETRVVHSSTTSLGPCSSSRTQLHQRRALLAHLSRLRRRGILCCRCSRTTRRLFRREIMSSSTRAPASTSDSESSLTSVPDSVLSSGPNSVSGTPSASISASGSDAPVSQIVSPEIAPRETSEDSMSISSGKLIVLLTHISILPSFPQLTGRIQQSNHPKLAAETAQVRDKNQRSRLPDR</sequence>
<name>A0A9X0BYE9_9EURO</name>
<feature type="region of interest" description="Disordered" evidence="1">
    <location>
        <begin position="217"/>
        <end position="241"/>
    </location>
</feature>
<feature type="compositionally biased region" description="Polar residues" evidence="1">
    <location>
        <begin position="145"/>
        <end position="164"/>
    </location>
</feature>
<feature type="compositionally biased region" description="Basic and acidic residues" evidence="1">
    <location>
        <begin position="228"/>
        <end position="241"/>
    </location>
</feature>
<reference evidence="2" key="1">
    <citation type="submission" date="2022-12" db="EMBL/GenBank/DDBJ databases">
        <authorList>
            <person name="Petersen C."/>
        </authorList>
    </citation>
    <scope>NUCLEOTIDE SEQUENCE</scope>
    <source>
        <strain evidence="2">IBT 30728</strain>
    </source>
</reference>
<feature type="region of interest" description="Disordered" evidence="1">
    <location>
        <begin position="118"/>
        <end position="171"/>
    </location>
</feature>
<dbReference type="EMBL" id="JAPWDQ010000004">
    <property type="protein sequence ID" value="KAJ5489132.1"/>
    <property type="molecule type" value="Genomic_DNA"/>
</dbReference>
<dbReference type="AlphaFoldDB" id="A0A9X0BYE9"/>
<comment type="caution">
    <text evidence="2">The sequence shown here is derived from an EMBL/GenBank/DDBJ whole genome shotgun (WGS) entry which is preliminary data.</text>
</comment>
<evidence type="ECO:0000256" key="1">
    <source>
        <dbReference type="SAM" id="MobiDB-lite"/>
    </source>
</evidence>
<dbReference type="RefSeq" id="XP_056791165.1">
    <property type="nucleotide sequence ID" value="XM_056933624.1"/>
</dbReference>
<evidence type="ECO:0000313" key="2">
    <source>
        <dbReference type="EMBL" id="KAJ5489132.1"/>
    </source>
</evidence>
<feature type="region of interest" description="Disordered" evidence="1">
    <location>
        <begin position="61"/>
        <end position="80"/>
    </location>
</feature>
<gene>
    <name evidence="2" type="ORF">N7539_004022</name>
</gene>
<feature type="region of interest" description="Disordered" evidence="1">
    <location>
        <begin position="1"/>
        <end position="20"/>
    </location>
</feature>
<dbReference type="Proteomes" id="UP001148312">
    <property type="component" value="Unassembled WGS sequence"/>
</dbReference>
<evidence type="ECO:0000313" key="3">
    <source>
        <dbReference type="Proteomes" id="UP001148312"/>
    </source>
</evidence>
<feature type="compositionally biased region" description="Low complexity" evidence="1">
    <location>
        <begin position="69"/>
        <end position="80"/>
    </location>
</feature>
<organism evidence="2 3">
    <name type="scientific">Penicillium diatomitis</name>
    <dbReference type="NCBI Taxonomy" id="2819901"/>
    <lineage>
        <taxon>Eukaryota</taxon>
        <taxon>Fungi</taxon>
        <taxon>Dikarya</taxon>
        <taxon>Ascomycota</taxon>
        <taxon>Pezizomycotina</taxon>
        <taxon>Eurotiomycetes</taxon>
        <taxon>Eurotiomycetidae</taxon>
        <taxon>Eurotiales</taxon>
        <taxon>Aspergillaceae</taxon>
        <taxon>Penicillium</taxon>
    </lineage>
</organism>
<reference evidence="2" key="2">
    <citation type="journal article" date="2023" name="IMA Fungus">
        <title>Comparative genomic study of the Penicillium genus elucidates a diverse pangenome and 15 lateral gene transfer events.</title>
        <authorList>
            <person name="Petersen C."/>
            <person name="Sorensen T."/>
            <person name="Nielsen M.R."/>
            <person name="Sondergaard T.E."/>
            <person name="Sorensen J.L."/>
            <person name="Fitzpatrick D.A."/>
            <person name="Frisvad J.C."/>
            <person name="Nielsen K.L."/>
        </authorList>
    </citation>
    <scope>NUCLEOTIDE SEQUENCE</scope>
    <source>
        <strain evidence="2">IBT 30728</strain>
    </source>
</reference>
<protein>
    <submittedName>
        <fullName evidence="2">Uncharacterized protein</fullName>
    </submittedName>
</protein>
<keyword evidence="3" id="KW-1185">Reference proteome</keyword>